<organism evidence="2 3">
    <name type="scientific">Oidiodendron maius (strain Zn)</name>
    <dbReference type="NCBI Taxonomy" id="913774"/>
    <lineage>
        <taxon>Eukaryota</taxon>
        <taxon>Fungi</taxon>
        <taxon>Dikarya</taxon>
        <taxon>Ascomycota</taxon>
        <taxon>Pezizomycotina</taxon>
        <taxon>Leotiomycetes</taxon>
        <taxon>Leotiomycetes incertae sedis</taxon>
        <taxon>Myxotrichaceae</taxon>
        <taxon>Oidiodendron</taxon>
    </lineage>
</organism>
<keyword evidence="3" id="KW-1185">Reference proteome</keyword>
<name>A0A0C3CAQ8_OIDMZ</name>
<gene>
    <name evidence="2" type="ORF">OIDMADRAFT_148535</name>
</gene>
<sequence length="167" mass="17995">MSSTLDMAVEEILASPEYLCGDHGWIPSTFVSNMDAPLSKGDSVTHIEEVGRPCTGQTVTRDLKEDLEKPVQVGAGGSPIQLQMSTHAANKPLDQGLCTRSGREDWRAREILMKKYSWKKSQNVGAAAKDLGHRAALVSDALPPEARGDAISSGSLPHRGTRENEGE</sequence>
<dbReference type="AlphaFoldDB" id="A0A0C3CAQ8"/>
<protein>
    <submittedName>
        <fullName evidence="2">Uncharacterized protein</fullName>
    </submittedName>
</protein>
<evidence type="ECO:0000313" key="2">
    <source>
        <dbReference type="EMBL" id="KIM96013.1"/>
    </source>
</evidence>
<dbReference type="InParanoid" id="A0A0C3CAQ8"/>
<dbReference type="Proteomes" id="UP000054321">
    <property type="component" value="Unassembled WGS sequence"/>
</dbReference>
<dbReference type="EMBL" id="KN832885">
    <property type="protein sequence ID" value="KIM96013.1"/>
    <property type="molecule type" value="Genomic_DNA"/>
</dbReference>
<dbReference type="HOGENOM" id="CLU_1595045_0_0_1"/>
<reference evidence="2 3" key="1">
    <citation type="submission" date="2014-04" db="EMBL/GenBank/DDBJ databases">
        <authorList>
            <consortium name="DOE Joint Genome Institute"/>
            <person name="Kuo A."/>
            <person name="Martino E."/>
            <person name="Perotto S."/>
            <person name="Kohler A."/>
            <person name="Nagy L.G."/>
            <person name="Floudas D."/>
            <person name="Copeland A."/>
            <person name="Barry K.W."/>
            <person name="Cichocki N."/>
            <person name="Veneault-Fourrey C."/>
            <person name="LaButti K."/>
            <person name="Lindquist E.A."/>
            <person name="Lipzen A."/>
            <person name="Lundell T."/>
            <person name="Morin E."/>
            <person name="Murat C."/>
            <person name="Sun H."/>
            <person name="Tunlid A."/>
            <person name="Henrissat B."/>
            <person name="Grigoriev I.V."/>
            <person name="Hibbett D.S."/>
            <person name="Martin F."/>
            <person name="Nordberg H.P."/>
            <person name="Cantor M.N."/>
            <person name="Hua S.X."/>
        </authorList>
    </citation>
    <scope>NUCLEOTIDE SEQUENCE [LARGE SCALE GENOMIC DNA]</scope>
    <source>
        <strain evidence="2 3">Zn</strain>
    </source>
</reference>
<evidence type="ECO:0000313" key="3">
    <source>
        <dbReference type="Proteomes" id="UP000054321"/>
    </source>
</evidence>
<proteinExistence type="predicted"/>
<evidence type="ECO:0000256" key="1">
    <source>
        <dbReference type="SAM" id="MobiDB-lite"/>
    </source>
</evidence>
<accession>A0A0C3CAQ8</accession>
<feature type="region of interest" description="Disordered" evidence="1">
    <location>
        <begin position="139"/>
        <end position="167"/>
    </location>
</feature>
<reference evidence="3" key="2">
    <citation type="submission" date="2015-01" db="EMBL/GenBank/DDBJ databases">
        <title>Evolutionary Origins and Diversification of the Mycorrhizal Mutualists.</title>
        <authorList>
            <consortium name="DOE Joint Genome Institute"/>
            <consortium name="Mycorrhizal Genomics Consortium"/>
            <person name="Kohler A."/>
            <person name="Kuo A."/>
            <person name="Nagy L.G."/>
            <person name="Floudas D."/>
            <person name="Copeland A."/>
            <person name="Barry K.W."/>
            <person name="Cichocki N."/>
            <person name="Veneault-Fourrey C."/>
            <person name="LaButti K."/>
            <person name="Lindquist E.A."/>
            <person name="Lipzen A."/>
            <person name="Lundell T."/>
            <person name="Morin E."/>
            <person name="Murat C."/>
            <person name="Riley R."/>
            <person name="Ohm R."/>
            <person name="Sun H."/>
            <person name="Tunlid A."/>
            <person name="Henrissat B."/>
            <person name="Grigoriev I.V."/>
            <person name="Hibbett D.S."/>
            <person name="Martin F."/>
        </authorList>
    </citation>
    <scope>NUCLEOTIDE SEQUENCE [LARGE SCALE GENOMIC DNA]</scope>
    <source>
        <strain evidence="3">Zn</strain>
    </source>
</reference>